<keyword evidence="1" id="KW-0677">Repeat</keyword>
<dbReference type="PANTHER" id="PTHR43855:SF1">
    <property type="entry name" value="THIOSULFATE SULFURTRANSFERASE"/>
    <property type="match status" value="1"/>
</dbReference>
<dbReference type="RefSeq" id="WP_369610553.1">
    <property type="nucleotide sequence ID" value="NZ_AP031322.1"/>
</dbReference>
<evidence type="ECO:0000256" key="1">
    <source>
        <dbReference type="ARBA" id="ARBA00022737"/>
    </source>
</evidence>
<dbReference type="Pfam" id="PF00581">
    <property type="entry name" value="Rhodanese"/>
    <property type="match status" value="2"/>
</dbReference>
<reference evidence="4" key="1">
    <citation type="submission" date="2024-03" db="EMBL/GenBank/DDBJ databases">
        <title>Complete genome sequence of Sulfurisphaera javensis strain KD-1.</title>
        <authorList>
            <person name="Sakai H."/>
            <person name="Nur N."/>
            <person name="Suwanto A."/>
            <person name="Kurosawa N."/>
        </authorList>
    </citation>
    <scope>NUCLEOTIDE SEQUENCE</scope>
    <source>
        <strain evidence="4">KD-1</strain>
    </source>
</reference>
<dbReference type="CDD" id="cd01449">
    <property type="entry name" value="TST_Repeat_2"/>
    <property type="match status" value="1"/>
</dbReference>
<keyword evidence="2" id="KW-0808">Transferase</keyword>
<dbReference type="SUPFAM" id="SSF52821">
    <property type="entry name" value="Rhodanese/Cell cycle control phosphatase"/>
    <property type="match status" value="2"/>
</dbReference>
<dbReference type="CDD" id="cd01448">
    <property type="entry name" value="TST_Repeat_1"/>
    <property type="match status" value="1"/>
</dbReference>
<evidence type="ECO:0000259" key="3">
    <source>
        <dbReference type="PROSITE" id="PS50206"/>
    </source>
</evidence>
<organism evidence="4">
    <name type="scientific">Sulfurisphaera javensis</name>
    <dbReference type="NCBI Taxonomy" id="2049879"/>
    <lineage>
        <taxon>Archaea</taxon>
        <taxon>Thermoproteota</taxon>
        <taxon>Thermoprotei</taxon>
        <taxon>Sulfolobales</taxon>
        <taxon>Sulfolobaceae</taxon>
        <taxon>Sulfurisphaera</taxon>
    </lineage>
</organism>
<dbReference type="Gene3D" id="3.40.250.10">
    <property type="entry name" value="Rhodanese-like domain"/>
    <property type="match status" value="2"/>
</dbReference>
<dbReference type="GeneID" id="92353195"/>
<name>A0AAT9GND6_9CREN</name>
<dbReference type="InterPro" id="IPR036873">
    <property type="entry name" value="Rhodanese-like_dom_sf"/>
</dbReference>
<proteinExistence type="predicted"/>
<evidence type="ECO:0000256" key="2">
    <source>
        <dbReference type="RuleBase" id="RU000507"/>
    </source>
</evidence>
<protein>
    <recommendedName>
        <fullName evidence="2">Sulfurtransferase</fullName>
    </recommendedName>
</protein>
<sequence length="266" mass="31071">MLVSTTWLHENLSDVKIIEVDFDPEFNYFEGHIPNAILLRWKDLLHDTIRDFAPPEKFSKVLGSLGIKEDDFIILYSDMGNRYAFYTYWLMKAYGHKDIAILDGGIFKWLKDGYEVSHEIPSLTKCNYQVKKIDWSSRILIWELLPKLNVVELIDARNREEYEGITTAPPEHKCEQTQVAGHIPRARNIPWTVLFNDNGTMKSREELEKIFSSISREKEIVVYCRTGARASAVWYALKEVLNYERVRLYDGSWVEYGNLVGVPIER</sequence>
<dbReference type="SMART" id="SM00450">
    <property type="entry name" value="RHOD"/>
    <property type="match status" value="2"/>
</dbReference>
<dbReference type="PROSITE" id="PS00683">
    <property type="entry name" value="RHODANESE_2"/>
    <property type="match status" value="1"/>
</dbReference>
<dbReference type="PANTHER" id="PTHR43855">
    <property type="entry name" value="THIOSULFATE SULFURTRANSFERASE"/>
    <property type="match status" value="1"/>
</dbReference>
<accession>A0AAT9GND6</accession>
<gene>
    <name evidence="4" type="ORF">SJAV_02650</name>
</gene>
<feature type="domain" description="Rhodanese" evidence="3">
    <location>
        <begin position="147"/>
        <end position="265"/>
    </location>
</feature>
<dbReference type="KEGG" id="sjv:SJAV_02650"/>
<evidence type="ECO:0000313" key="4">
    <source>
        <dbReference type="EMBL" id="BFH72321.1"/>
    </source>
</evidence>
<dbReference type="PROSITE" id="PS50206">
    <property type="entry name" value="RHODANESE_3"/>
    <property type="match status" value="2"/>
</dbReference>
<dbReference type="AlphaFoldDB" id="A0AAT9GND6"/>
<dbReference type="InterPro" id="IPR001307">
    <property type="entry name" value="Thiosulphate_STrfase_CS"/>
</dbReference>
<dbReference type="InterPro" id="IPR051126">
    <property type="entry name" value="Thiosulfate_sulfurtransferase"/>
</dbReference>
<feature type="domain" description="Rhodanese" evidence="3">
    <location>
        <begin position="11"/>
        <end position="118"/>
    </location>
</feature>
<dbReference type="InterPro" id="IPR001763">
    <property type="entry name" value="Rhodanese-like_dom"/>
</dbReference>
<dbReference type="GO" id="GO:0004792">
    <property type="term" value="F:thiosulfate-cyanide sulfurtransferase activity"/>
    <property type="evidence" value="ECO:0007669"/>
    <property type="project" value="InterPro"/>
</dbReference>
<dbReference type="EMBL" id="AP031322">
    <property type="protein sequence ID" value="BFH72321.1"/>
    <property type="molecule type" value="Genomic_DNA"/>
</dbReference>